<proteinExistence type="predicted"/>
<feature type="chain" id="PRO_5016430631" evidence="1">
    <location>
        <begin position="21"/>
        <end position="302"/>
    </location>
</feature>
<dbReference type="GO" id="GO:0006869">
    <property type="term" value="P:lipid transport"/>
    <property type="evidence" value="ECO:0007669"/>
    <property type="project" value="InterPro"/>
</dbReference>
<dbReference type="Pfam" id="PF07464">
    <property type="entry name" value="ApoLp-III"/>
    <property type="match status" value="1"/>
</dbReference>
<evidence type="ECO:0000256" key="1">
    <source>
        <dbReference type="SAM" id="SignalP"/>
    </source>
</evidence>
<organism evidence="2">
    <name type="scientific">Culicoides sonorensis</name>
    <name type="common">Biting midge</name>
    <dbReference type="NCBI Taxonomy" id="179676"/>
    <lineage>
        <taxon>Eukaryota</taxon>
        <taxon>Metazoa</taxon>
        <taxon>Ecdysozoa</taxon>
        <taxon>Arthropoda</taxon>
        <taxon>Hexapoda</taxon>
        <taxon>Insecta</taxon>
        <taxon>Pterygota</taxon>
        <taxon>Neoptera</taxon>
        <taxon>Endopterygota</taxon>
        <taxon>Diptera</taxon>
        <taxon>Nematocera</taxon>
        <taxon>Chironomoidea</taxon>
        <taxon>Ceratopogonidae</taxon>
        <taxon>Ceratopogoninae</taxon>
        <taxon>Culicoides</taxon>
        <taxon>Monoculicoides</taxon>
    </lineage>
</organism>
<gene>
    <name evidence="2" type="primary">CSON008484</name>
</gene>
<dbReference type="GO" id="GO:0005576">
    <property type="term" value="C:extracellular region"/>
    <property type="evidence" value="ECO:0007669"/>
    <property type="project" value="InterPro"/>
</dbReference>
<dbReference type="InterPro" id="IPR010009">
    <property type="entry name" value="ApoLp-III"/>
</dbReference>
<keyword evidence="1" id="KW-0732">Signal</keyword>
<reference evidence="2" key="1">
    <citation type="submission" date="2018-07" db="EMBL/GenBank/DDBJ databases">
        <authorList>
            <person name="Quirk P.G."/>
            <person name="Krulwich T.A."/>
        </authorList>
    </citation>
    <scope>NUCLEOTIDE SEQUENCE</scope>
</reference>
<feature type="signal peptide" evidence="1">
    <location>
        <begin position="1"/>
        <end position="20"/>
    </location>
</feature>
<protein>
    <submittedName>
        <fullName evidence="2">CSON008484 protein</fullName>
    </submittedName>
</protein>
<dbReference type="VEuPathDB" id="VectorBase:CSON008484"/>
<dbReference type="AlphaFoldDB" id="A0A336LZ00"/>
<sequence length="302" mass="33270">MKAFTIIFIAIFCFIQITIASNIREKRHVFTDAVERIDKSADRVWKEFARVFGRENRHFSEIADRASHRLMKTGEEVVRTTGDVYTNMNAKILIAICMVFLVQNTYAGITKRDAPAAAPAKPADLSNILTEGPLADLFKTAQETVATLQSRFLELAGVKNNDELIESVQTKANTYAETVNGLLKTVQEEALKQAGTLNETITGLVTKLQGTVTQLQEQNPELVKATQEYKDTVTKQFAGIVQETRKLAEAIQGQAGGVSEQLNTAVKGIVQETASTATQIVQKVDMAIKQKHDFPEKPAAQA</sequence>
<evidence type="ECO:0000313" key="2">
    <source>
        <dbReference type="EMBL" id="SSX23214.1"/>
    </source>
</evidence>
<dbReference type="EMBL" id="UFQT01000320">
    <property type="protein sequence ID" value="SSX23214.1"/>
    <property type="molecule type" value="Genomic_DNA"/>
</dbReference>
<dbReference type="GO" id="GO:0008289">
    <property type="term" value="F:lipid binding"/>
    <property type="evidence" value="ECO:0007669"/>
    <property type="project" value="InterPro"/>
</dbReference>
<accession>A0A336LZ00</accession>
<name>A0A336LZ00_CULSO</name>
<dbReference type="Gene3D" id="1.20.120.20">
    <property type="entry name" value="Apolipoprotein"/>
    <property type="match status" value="1"/>
</dbReference>
<dbReference type="SUPFAM" id="SSF47857">
    <property type="entry name" value="Apolipophorin-III"/>
    <property type="match status" value="1"/>
</dbReference>